<dbReference type="AlphaFoldDB" id="A0A0R0BE14"/>
<organism evidence="1 2">
    <name type="scientific">Stenotrophomonas beteli</name>
    <dbReference type="NCBI Taxonomy" id="3384461"/>
    <lineage>
        <taxon>Bacteria</taxon>
        <taxon>Pseudomonadati</taxon>
        <taxon>Pseudomonadota</taxon>
        <taxon>Gammaproteobacteria</taxon>
        <taxon>Lysobacterales</taxon>
        <taxon>Lysobacteraceae</taxon>
        <taxon>Stenotrophomonas</taxon>
        <taxon>Stenotrophomonas maltophilia group</taxon>
    </lineage>
</organism>
<keyword evidence="2" id="KW-1185">Reference proteome</keyword>
<evidence type="ECO:0000313" key="2">
    <source>
        <dbReference type="Proteomes" id="UP000051757"/>
    </source>
</evidence>
<dbReference type="OrthoDB" id="4428523at2"/>
<sequence length="241" mass="26577">MIHQTELRDLLPGMVPFPADVFPADQAWLGQHLLPLLKIDLGVLRPELAGQVATMLCPIEPYDGCIGETTEEHHNEFTGTNWIAFELTAGNQMRFLGNEGYFIGDAVQDKDAQEHIAQMRESYAKARDYHAAHGRLACYSGYGESEPSERDYLDTLGGPIGFGNWTETAAIPAAFELDFTDAADDPNAADDAERVIITRDGNTFFAVAEVAGYNWCATGADAIVMLYEPVSRTVLFSYDWS</sequence>
<name>A0A0R0BE14_9GAMM</name>
<dbReference type="EMBL" id="LLXV01000021">
    <property type="protein sequence ID" value="KRG51713.1"/>
    <property type="molecule type" value="Genomic_DNA"/>
</dbReference>
<accession>A0A0R0BE14</accession>
<proteinExistence type="predicted"/>
<protein>
    <submittedName>
        <fullName evidence="1">Enolase</fullName>
    </submittedName>
</protein>
<evidence type="ECO:0000313" key="1">
    <source>
        <dbReference type="EMBL" id="KRG51713.1"/>
    </source>
</evidence>
<dbReference type="Proteomes" id="UP000051757">
    <property type="component" value="Unassembled WGS sequence"/>
</dbReference>
<gene>
    <name evidence="1" type="ORF">ARC23_08370</name>
</gene>
<comment type="caution">
    <text evidence="1">The sequence shown here is derived from an EMBL/GenBank/DDBJ whole genome shotgun (WGS) entry which is preliminary data.</text>
</comment>
<reference evidence="1 2" key="1">
    <citation type="journal article" date="2016" name="Front. Microbiol.">
        <title>Genome Sequence of Type Strains of Genus Stenotrophomonas.</title>
        <authorList>
            <person name="Patil P.P."/>
            <person name="Midha S."/>
            <person name="Kumar S."/>
            <person name="Patil P.B."/>
        </authorList>
    </citation>
    <scope>NUCLEOTIDE SEQUENCE [LARGE SCALE GENOMIC DNA]</scope>
    <source>
        <strain evidence="1 2">LMG 978</strain>
    </source>
</reference>